<dbReference type="Gene3D" id="1.25.40.20">
    <property type="entry name" value="Ankyrin repeat-containing domain"/>
    <property type="match status" value="1"/>
</dbReference>
<name>A0A2N1NXF4_9GLOM</name>
<feature type="region of interest" description="Disordered" evidence="2">
    <location>
        <begin position="1"/>
        <end position="144"/>
    </location>
</feature>
<proteinExistence type="predicted"/>
<dbReference type="AlphaFoldDB" id="A0A2N1NXF4"/>
<evidence type="ECO:0000256" key="2">
    <source>
        <dbReference type="SAM" id="MobiDB-lite"/>
    </source>
</evidence>
<dbReference type="SMART" id="SM00248">
    <property type="entry name" value="ANK"/>
    <property type="match status" value="3"/>
</dbReference>
<feature type="compositionally biased region" description="Acidic residues" evidence="2">
    <location>
        <begin position="275"/>
        <end position="291"/>
    </location>
</feature>
<feature type="compositionally biased region" description="Basic and acidic residues" evidence="2">
    <location>
        <begin position="53"/>
        <end position="79"/>
    </location>
</feature>
<dbReference type="InterPro" id="IPR002110">
    <property type="entry name" value="Ankyrin_rpt"/>
</dbReference>
<dbReference type="PROSITE" id="PS50088">
    <property type="entry name" value="ANK_REPEAT"/>
    <property type="match status" value="1"/>
</dbReference>
<keyword evidence="1" id="KW-0040">ANK repeat</keyword>
<evidence type="ECO:0000313" key="3">
    <source>
        <dbReference type="EMBL" id="PKK78491.1"/>
    </source>
</evidence>
<dbReference type="PANTHER" id="PTHR24149">
    <property type="entry name" value="ANKYRIN REPEAT DOMAIN-CONTAINING PROTEIN 12"/>
    <property type="match status" value="1"/>
</dbReference>
<comment type="caution">
    <text evidence="3">The sequence shown here is derived from an EMBL/GenBank/DDBJ whole genome shotgun (WGS) entry which is preliminary data.</text>
</comment>
<dbReference type="VEuPathDB" id="FungiDB:RhiirFUN_015310"/>
<feature type="compositionally biased region" description="Polar residues" evidence="2">
    <location>
        <begin position="80"/>
        <end position="89"/>
    </location>
</feature>
<dbReference type="InterPro" id="IPR036770">
    <property type="entry name" value="Ankyrin_rpt-contain_sf"/>
</dbReference>
<dbReference type="Proteomes" id="UP000233469">
    <property type="component" value="Unassembled WGS sequence"/>
</dbReference>
<organism evidence="3 4">
    <name type="scientific">Rhizophagus irregularis</name>
    <dbReference type="NCBI Taxonomy" id="588596"/>
    <lineage>
        <taxon>Eukaryota</taxon>
        <taxon>Fungi</taxon>
        <taxon>Fungi incertae sedis</taxon>
        <taxon>Mucoromycota</taxon>
        <taxon>Glomeromycotina</taxon>
        <taxon>Glomeromycetes</taxon>
        <taxon>Glomerales</taxon>
        <taxon>Glomeraceae</taxon>
        <taxon>Rhizophagus</taxon>
    </lineage>
</organism>
<reference evidence="3 4" key="1">
    <citation type="submission" date="2016-04" db="EMBL/GenBank/DDBJ databases">
        <title>Genome analyses suggest a sexual origin of heterokaryosis in a supposedly ancient asexual fungus.</title>
        <authorList>
            <person name="Ropars J."/>
            <person name="Sedzielewska K."/>
            <person name="Noel J."/>
            <person name="Charron P."/>
            <person name="Farinelli L."/>
            <person name="Marton T."/>
            <person name="Kruger M."/>
            <person name="Pelin A."/>
            <person name="Brachmann A."/>
            <person name="Corradi N."/>
        </authorList>
    </citation>
    <scope>NUCLEOTIDE SEQUENCE [LARGE SCALE GENOMIC DNA]</scope>
    <source>
        <strain evidence="3 4">C2</strain>
    </source>
</reference>
<dbReference type="VEuPathDB" id="FungiDB:FUN_018867"/>
<dbReference type="SUPFAM" id="SSF48403">
    <property type="entry name" value="Ankyrin repeat"/>
    <property type="match status" value="1"/>
</dbReference>
<reference evidence="3 4" key="2">
    <citation type="submission" date="2017-10" db="EMBL/GenBank/DDBJ databases">
        <title>Extensive intraspecific genome diversity in a model arbuscular mycorrhizal fungus.</title>
        <authorList>
            <person name="Chen E.C.H."/>
            <person name="Morin E."/>
            <person name="Baudet D."/>
            <person name="Noel J."/>
            <person name="Ndikumana S."/>
            <person name="Charron P."/>
            <person name="St-Onge C."/>
            <person name="Giorgi J."/>
            <person name="Grigoriev I.V."/>
            <person name="Roux C."/>
            <person name="Martin F.M."/>
            <person name="Corradi N."/>
        </authorList>
    </citation>
    <scope>NUCLEOTIDE SEQUENCE [LARGE SCALE GENOMIC DNA]</scope>
    <source>
        <strain evidence="3 4">C2</strain>
    </source>
</reference>
<feature type="repeat" description="ANK" evidence="1">
    <location>
        <begin position="166"/>
        <end position="198"/>
    </location>
</feature>
<accession>A0A2N1NXF4</accession>
<dbReference type="VEuPathDB" id="FungiDB:RhiirA1_357538"/>
<feature type="compositionally biased region" description="Basic and acidic residues" evidence="2">
    <location>
        <begin position="1"/>
        <end position="26"/>
    </location>
</feature>
<feature type="compositionally biased region" description="Polar residues" evidence="2">
    <location>
        <begin position="42"/>
        <end position="52"/>
    </location>
</feature>
<dbReference type="PROSITE" id="PS50297">
    <property type="entry name" value="ANK_REP_REGION"/>
    <property type="match status" value="1"/>
</dbReference>
<evidence type="ECO:0000313" key="4">
    <source>
        <dbReference type="Proteomes" id="UP000233469"/>
    </source>
</evidence>
<gene>
    <name evidence="3" type="ORF">RhiirC2_530844</name>
</gene>
<dbReference type="GO" id="GO:0005654">
    <property type="term" value="C:nucleoplasm"/>
    <property type="evidence" value="ECO:0007669"/>
    <property type="project" value="TreeGrafter"/>
</dbReference>
<dbReference type="PANTHER" id="PTHR24149:SF14">
    <property type="entry name" value="ANKYRIN REPEAT DOMAIN 12"/>
    <property type="match status" value="1"/>
</dbReference>
<dbReference type="Pfam" id="PF12796">
    <property type="entry name" value="Ank_2"/>
    <property type="match status" value="1"/>
</dbReference>
<dbReference type="EMBL" id="LLXL01000081">
    <property type="protein sequence ID" value="PKK78491.1"/>
    <property type="molecule type" value="Genomic_DNA"/>
</dbReference>
<dbReference type="InterPro" id="IPR053210">
    <property type="entry name" value="ANKRD12"/>
</dbReference>
<evidence type="ECO:0000256" key="1">
    <source>
        <dbReference type="PROSITE-ProRule" id="PRU00023"/>
    </source>
</evidence>
<protein>
    <submittedName>
        <fullName evidence="3">Uncharacterized protein</fullName>
    </submittedName>
</protein>
<feature type="compositionally biased region" description="Polar residues" evidence="2">
    <location>
        <begin position="263"/>
        <end position="274"/>
    </location>
</feature>
<feature type="region of interest" description="Disordered" evidence="2">
    <location>
        <begin position="263"/>
        <end position="296"/>
    </location>
</feature>
<sequence length="569" mass="64818">MQYGADPEKTNVKEEKPEDHATDDRVINYLRTSIEFVKTPGKASQNNKQGQLQDKKSKDEGNSRVSDSKLSRTQRKEQQLIRTFQSLQKQEARKQSSGGKRGRPRIRRDDNRNDNSGSNIYSSGTRRRSLRDGKRLNGEMHNNGARAFTSANDVLRMDLRFKDPSTGRTNLHLNAKRGNSEMVANMIEAGASYLINTKDYTLHDASHKGHGDVVNILLTNNAKPDDKNIDDKTPLDMARKRRDIVELLCDTLELDADEYLGNQTVETPNQMQIDSNEETSLSEDEFSDDESIPNTKKLKVEHRKNIELESKESDESDELIEVEVSESIEVQKFETTILEISNSDVDLFYTVQLAIDRPGFPITASTDPPSSPSFVVDFQAELFLRYPLSTLLQKHPNLVRREVTYVEKERLWPCLRSIIWNPPKFKRPSELGILEAEQREKFLIYKMHFVKFDQILEISNISKDDISTIPLDISDYTNNEMEDSDDLNGDVDCHAMEIDDFTSKLPLTPTSPTTPSTTQWVSMTDTNQIQSAIKNSQLKTSSGIIKKSYFKPPPPKLELKVGSTIKEHE</sequence>